<organism evidence="2 3">
    <name type="scientific">Alicyclobacillus fodiniaquatilis</name>
    <dbReference type="NCBI Taxonomy" id="1661150"/>
    <lineage>
        <taxon>Bacteria</taxon>
        <taxon>Bacillati</taxon>
        <taxon>Bacillota</taxon>
        <taxon>Bacilli</taxon>
        <taxon>Bacillales</taxon>
        <taxon>Alicyclobacillaceae</taxon>
        <taxon>Alicyclobacillus</taxon>
    </lineage>
</organism>
<dbReference type="PANTHER" id="PTHR43283:SF7">
    <property type="entry name" value="BETA-LACTAMASE-RELATED DOMAIN-CONTAINING PROTEIN"/>
    <property type="match status" value="1"/>
</dbReference>
<keyword evidence="3" id="KW-1185">Reference proteome</keyword>
<comment type="caution">
    <text evidence="2">The sequence shown here is derived from an EMBL/GenBank/DDBJ whole genome shotgun (WGS) entry which is preliminary data.</text>
</comment>
<dbReference type="EMBL" id="JBHUCX010000024">
    <property type="protein sequence ID" value="MFD1675054.1"/>
    <property type="molecule type" value="Genomic_DNA"/>
</dbReference>
<evidence type="ECO:0000259" key="1">
    <source>
        <dbReference type="Pfam" id="PF00144"/>
    </source>
</evidence>
<dbReference type="Proteomes" id="UP001597079">
    <property type="component" value="Unassembled WGS sequence"/>
</dbReference>
<dbReference type="InterPro" id="IPR012338">
    <property type="entry name" value="Beta-lactam/transpept-like"/>
</dbReference>
<feature type="domain" description="Beta-lactamase-related" evidence="1">
    <location>
        <begin position="38"/>
        <end position="298"/>
    </location>
</feature>
<dbReference type="EC" id="3.-.-.-" evidence="2"/>
<evidence type="ECO:0000313" key="3">
    <source>
        <dbReference type="Proteomes" id="UP001597079"/>
    </source>
</evidence>
<name>A0ABW4JGZ2_9BACL</name>
<accession>A0ABW4JGZ2</accession>
<dbReference type="InterPro" id="IPR050789">
    <property type="entry name" value="Diverse_Enzym_Activities"/>
</dbReference>
<proteinExistence type="predicted"/>
<protein>
    <submittedName>
        <fullName evidence="2">Serine hydrolase domain-containing protein</fullName>
        <ecNumber evidence="2">3.-.-.-</ecNumber>
    </submittedName>
</protein>
<keyword evidence="2" id="KW-0378">Hydrolase</keyword>
<dbReference type="PANTHER" id="PTHR43283">
    <property type="entry name" value="BETA-LACTAMASE-RELATED"/>
    <property type="match status" value="1"/>
</dbReference>
<evidence type="ECO:0000313" key="2">
    <source>
        <dbReference type="EMBL" id="MFD1675054.1"/>
    </source>
</evidence>
<sequence>MPRFENWTTLSPEEKGLDEVRLNQMDREIAAKYPNILSALILRDGVIVHERYYHNNGSNDALPVMSINKSILSALIGMAIKKGVFHSLDQLVLDFFRDMDLSGIDPHVHRLTLRHLLTMTSGFYYTRLAGDAQPIWHRTTNSRNWVEFSLKLPVRDAMGQHFNYKNTDALLAAACLSRATDKPIGELLEAWLFQPLGIEVPRSESEDPQRLGIGPVYLPARDMAKFGHLYLQQGSLGGNQIIPAEWVKESTTSHVKNYGYFWWVDPDGYSASGAGGALIQVIPKQQTVVVFQSKHLRRFKDPRDLVRHYVI</sequence>
<dbReference type="SUPFAM" id="SSF56601">
    <property type="entry name" value="beta-lactamase/transpeptidase-like"/>
    <property type="match status" value="1"/>
</dbReference>
<dbReference type="Pfam" id="PF00144">
    <property type="entry name" value="Beta-lactamase"/>
    <property type="match status" value="1"/>
</dbReference>
<gene>
    <name evidence="2" type="ORF">ACFSB2_10140</name>
</gene>
<dbReference type="InterPro" id="IPR001466">
    <property type="entry name" value="Beta-lactam-related"/>
</dbReference>
<dbReference type="GO" id="GO:0016787">
    <property type="term" value="F:hydrolase activity"/>
    <property type="evidence" value="ECO:0007669"/>
    <property type="project" value="UniProtKB-KW"/>
</dbReference>
<dbReference type="RefSeq" id="WP_377942920.1">
    <property type="nucleotide sequence ID" value="NZ_JBHUCX010000024.1"/>
</dbReference>
<dbReference type="Gene3D" id="3.40.710.10">
    <property type="entry name" value="DD-peptidase/beta-lactamase superfamily"/>
    <property type="match status" value="1"/>
</dbReference>
<reference evidence="3" key="1">
    <citation type="journal article" date="2019" name="Int. J. Syst. Evol. Microbiol.">
        <title>The Global Catalogue of Microorganisms (GCM) 10K type strain sequencing project: providing services to taxonomists for standard genome sequencing and annotation.</title>
        <authorList>
            <consortium name="The Broad Institute Genomics Platform"/>
            <consortium name="The Broad Institute Genome Sequencing Center for Infectious Disease"/>
            <person name="Wu L."/>
            <person name="Ma J."/>
        </authorList>
    </citation>
    <scope>NUCLEOTIDE SEQUENCE [LARGE SCALE GENOMIC DNA]</scope>
    <source>
        <strain evidence="3">CGMCC 1.12286</strain>
    </source>
</reference>